<evidence type="ECO:0000313" key="1">
    <source>
        <dbReference type="EMBL" id="OQV24740.1"/>
    </source>
</evidence>
<proteinExistence type="predicted"/>
<name>A0A1W0XBC6_HYPEX</name>
<dbReference type="EMBL" id="MTYJ01000005">
    <property type="protein sequence ID" value="OQV24740.1"/>
    <property type="molecule type" value="Genomic_DNA"/>
</dbReference>
<keyword evidence="2" id="KW-1185">Reference proteome</keyword>
<comment type="caution">
    <text evidence="1">The sequence shown here is derived from an EMBL/GenBank/DDBJ whole genome shotgun (WGS) entry which is preliminary data.</text>
</comment>
<evidence type="ECO:0000313" key="2">
    <source>
        <dbReference type="Proteomes" id="UP000192578"/>
    </source>
</evidence>
<gene>
    <name evidence="1" type="ORF">BV898_01331</name>
</gene>
<sequence length="148" mass="16166">MSSVRHEILQEIREAVQQAEKAALHVDQEGAVVGGITQKNIWDAVEALKKAEQNLAREIETHPRASLFYVGICGIVITGYYAKDLSCPARGGYAGPPGFFGEKGDRLGPGPIGSQGAPETREWMVVQVYRDDRARMDQSQEAQLGVQV</sequence>
<protein>
    <submittedName>
        <fullName evidence="1">Uncharacterized protein</fullName>
    </submittedName>
</protein>
<organism evidence="1 2">
    <name type="scientific">Hypsibius exemplaris</name>
    <name type="common">Freshwater tardigrade</name>
    <dbReference type="NCBI Taxonomy" id="2072580"/>
    <lineage>
        <taxon>Eukaryota</taxon>
        <taxon>Metazoa</taxon>
        <taxon>Ecdysozoa</taxon>
        <taxon>Tardigrada</taxon>
        <taxon>Eutardigrada</taxon>
        <taxon>Parachela</taxon>
        <taxon>Hypsibioidea</taxon>
        <taxon>Hypsibiidae</taxon>
        <taxon>Hypsibius</taxon>
    </lineage>
</organism>
<reference evidence="2" key="1">
    <citation type="submission" date="2017-01" db="EMBL/GenBank/DDBJ databases">
        <title>Comparative genomics of anhydrobiosis in the tardigrade Hypsibius dujardini.</title>
        <authorList>
            <person name="Yoshida Y."/>
            <person name="Koutsovoulos G."/>
            <person name="Laetsch D."/>
            <person name="Stevens L."/>
            <person name="Kumar S."/>
            <person name="Horikawa D."/>
            <person name="Ishino K."/>
            <person name="Komine S."/>
            <person name="Tomita M."/>
            <person name="Blaxter M."/>
            <person name="Arakawa K."/>
        </authorList>
    </citation>
    <scope>NUCLEOTIDE SEQUENCE [LARGE SCALE GENOMIC DNA]</scope>
    <source>
        <strain evidence="2">Z151</strain>
    </source>
</reference>
<dbReference type="Proteomes" id="UP000192578">
    <property type="component" value="Unassembled WGS sequence"/>
</dbReference>
<accession>A0A1W0XBC6</accession>
<dbReference type="AlphaFoldDB" id="A0A1W0XBC6"/>